<feature type="compositionally biased region" description="Basic and acidic residues" evidence="1">
    <location>
        <begin position="243"/>
        <end position="257"/>
    </location>
</feature>
<feature type="compositionally biased region" description="Basic residues" evidence="1">
    <location>
        <begin position="22"/>
        <end position="33"/>
    </location>
</feature>
<organism evidence="2 3">
    <name type="scientific">Dendrothele bispora (strain CBS 962.96)</name>
    <dbReference type="NCBI Taxonomy" id="1314807"/>
    <lineage>
        <taxon>Eukaryota</taxon>
        <taxon>Fungi</taxon>
        <taxon>Dikarya</taxon>
        <taxon>Basidiomycota</taxon>
        <taxon>Agaricomycotina</taxon>
        <taxon>Agaricomycetes</taxon>
        <taxon>Agaricomycetidae</taxon>
        <taxon>Agaricales</taxon>
        <taxon>Agaricales incertae sedis</taxon>
        <taxon>Dendrothele</taxon>
    </lineage>
</organism>
<feature type="compositionally biased region" description="Low complexity" evidence="1">
    <location>
        <begin position="1"/>
        <end position="21"/>
    </location>
</feature>
<gene>
    <name evidence="2" type="ORF">K435DRAFT_880781</name>
</gene>
<feature type="non-terminal residue" evidence="2">
    <location>
        <position position="266"/>
    </location>
</feature>
<keyword evidence="3" id="KW-1185">Reference proteome</keyword>
<sequence length="266" mass="28601">MSSSALTLTTTSTSTTESLASCKRRRHTIRKSTRPLTDVPKSKSSSSLFTPATVPYVGSVNATSTFLLSKSSHKHSKSSPTLSSSHSTSTPAAYHIPPYSHKYTCSRSRRASFFNPDSTSCASRFTSNSTSNSMRSDSEDEDGIIHTSWPEPPTRSTGLARMSGIRRSVSPPPSYSGSGPSSSSGVSSSSYASTSAKTLNNSYIHTASHHTFEVNNTKTTKTTSFRTRVFEFATGKTIVSRSREKLISTKPGERGAGETETEVDEP</sequence>
<feature type="compositionally biased region" description="Low complexity" evidence="1">
    <location>
        <begin position="78"/>
        <end position="90"/>
    </location>
</feature>
<name>A0A4S8KJ63_DENBC</name>
<dbReference type="AlphaFoldDB" id="A0A4S8KJ63"/>
<feature type="region of interest" description="Disordered" evidence="1">
    <location>
        <begin position="243"/>
        <end position="266"/>
    </location>
</feature>
<reference evidence="2 3" key="1">
    <citation type="journal article" date="2019" name="Nat. Ecol. Evol.">
        <title>Megaphylogeny resolves global patterns of mushroom evolution.</title>
        <authorList>
            <person name="Varga T."/>
            <person name="Krizsan K."/>
            <person name="Foldi C."/>
            <person name="Dima B."/>
            <person name="Sanchez-Garcia M."/>
            <person name="Sanchez-Ramirez S."/>
            <person name="Szollosi G.J."/>
            <person name="Szarkandi J.G."/>
            <person name="Papp V."/>
            <person name="Albert L."/>
            <person name="Andreopoulos W."/>
            <person name="Angelini C."/>
            <person name="Antonin V."/>
            <person name="Barry K.W."/>
            <person name="Bougher N.L."/>
            <person name="Buchanan P."/>
            <person name="Buyck B."/>
            <person name="Bense V."/>
            <person name="Catcheside P."/>
            <person name="Chovatia M."/>
            <person name="Cooper J."/>
            <person name="Damon W."/>
            <person name="Desjardin D."/>
            <person name="Finy P."/>
            <person name="Geml J."/>
            <person name="Haridas S."/>
            <person name="Hughes K."/>
            <person name="Justo A."/>
            <person name="Karasinski D."/>
            <person name="Kautmanova I."/>
            <person name="Kiss B."/>
            <person name="Kocsube S."/>
            <person name="Kotiranta H."/>
            <person name="LaButti K.M."/>
            <person name="Lechner B.E."/>
            <person name="Liimatainen K."/>
            <person name="Lipzen A."/>
            <person name="Lukacs Z."/>
            <person name="Mihaltcheva S."/>
            <person name="Morgado L.N."/>
            <person name="Niskanen T."/>
            <person name="Noordeloos M.E."/>
            <person name="Ohm R.A."/>
            <person name="Ortiz-Santana B."/>
            <person name="Ovrebo C."/>
            <person name="Racz N."/>
            <person name="Riley R."/>
            <person name="Savchenko A."/>
            <person name="Shiryaev A."/>
            <person name="Soop K."/>
            <person name="Spirin V."/>
            <person name="Szebenyi C."/>
            <person name="Tomsovsky M."/>
            <person name="Tulloss R.E."/>
            <person name="Uehling J."/>
            <person name="Grigoriev I.V."/>
            <person name="Vagvolgyi C."/>
            <person name="Papp T."/>
            <person name="Martin F.M."/>
            <person name="Miettinen O."/>
            <person name="Hibbett D.S."/>
            <person name="Nagy L.G."/>
        </authorList>
    </citation>
    <scope>NUCLEOTIDE SEQUENCE [LARGE SCALE GENOMIC DNA]</scope>
    <source>
        <strain evidence="2 3">CBS 962.96</strain>
    </source>
</reference>
<protein>
    <submittedName>
        <fullName evidence="2">Uncharacterized protein</fullName>
    </submittedName>
</protein>
<evidence type="ECO:0000256" key="1">
    <source>
        <dbReference type="SAM" id="MobiDB-lite"/>
    </source>
</evidence>
<feature type="compositionally biased region" description="Low complexity" evidence="1">
    <location>
        <begin position="175"/>
        <end position="192"/>
    </location>
</feature>
<accession>A0A4S8KJ63</accession>
<evidence type="ECO:0000313" key="2">
    <source>
        <dbReference type="EMBL" id="THU75459.1"/>
    </source>
</evidence>
<feature type="region of interest" description="Disordered" evidence="1">
    <location>
        <begin position="116"/>
        <end position="192"/>
    </location>
</feature>
<dbReference type="Proteomes" id="UP000297245">
    <property type="component" value="Unassembled WGS sequence"/>
</dbReference>
<feature type="compositionally biased region" description="Low complexity" evidence="1">
    <location>
        <begin position="123"/>
        <end position="135"/>
    </location>
</feature>
<feature type="region of interest" description="Disordered" evidence="1">
    <location>
        <begin position="72"/>
        <end position="93"/>
    </location>
</feature>
<evidence type="ECO:0000313" key="3">
    <source>
        <dbReference type="Proteomes" id="UP000297245"/>
    </source>
</evidence>
<proteinExistence type="predicted"/>
<feature type="region of interest" description="Disordered" evidence="1">
    <location>
        <begin position="1"/>
        <end position="50"/>
    </location>
</feature>
<dbReference type="EMBL" id="ML182091">
    <property type="protein sequence ID" value="THU75459.1"/>
    <property type="molecule type" value="Genomic_DNA"/>
</dbReference>